<feature type="domain" description="PspA-associated" evidence="1">
    <location>
        <begin position="1"/>
        <end position="92"/>
    </location>
</feature>
<reference evidence="2" key="1">
    <citation type="submission" date="2020-02" db="EMBL/GenBank/DDBJ databases">
        <authorList>
            <person name="Meier V. D."/>
        </authorList>
    </citation>
    <scope>NUCLEOTIDE SEQUENCE</scope>
    <source>
        <strain evidence="2">AVDCRST_MAG38</strain>
    </source>
</reference>
<dbReference type="InterPro" id="IPR054437">
    <property type="entry name" value="PspA-assoc_dom"/>
</dbReference>
<protein>
    <recommendedName>
        <fullName evidence="1">PspA-associated domain-containing protein</fullName>
    </recommendedName>
</protein>
<name>A0A6J4S6B5_9ACTN</name>
<dbReference type="Pfam" id="PF22743">
    <property type="entry name" value="PspAA"/>
    <property type="match status" value="1"/>
</dbReference>
<gene>
    <name evidence="2" type="ORF">AVDCRST_MAG38-2425</name>
</gene>
<evidence type="ECO:0000313" key="2">
    <source>
        <dbReference type="EMBL" id="CAA9487404.1"/>
    </source>
</evidence>
<dbReference type="EMBL" id="CADCVJ010000204">
    <property type="protein sequence ID" value="CAA9487404.1"/>
    <property type="molecule type" value="Genomic_DNA"/>
</dbReference>
<evidence type="ECO:0000259" key="1">
    <source>
        <dbReference type="Pfam" id="PF22743"/>
    </source>
</evidence>
<organism evidence="2">
    <name type="scientific">uncultured Solirubrobacteraceae bacterium</name>
    <dbReference type="NCBI Taxonomy" id="1162706"/>
    <lineage>
        <taxon>Bacteria</taxon>
        <taxon>Bacillati</taxon>
        <taxon>Actinomycetota</taxon>
        <taxon>Thermoleophilia</taxon>
        <taxon>Solirubrobacterales</taxon>
        <taxon>Solirubrobacteraceae</taxon>
        <taxon>environmental samples</taxon>
    </lineage>
</organism>
<dbReference type="AlphaFoldDB" id="A0A6J4S6B5"/>
<accession>A0A6J4S6B5</accession>
<proteinExistence type="predicted"/>
<sequence length="92" mass="9936">MIVRVATDGQYRLPDADAARLNELDNEVVKAVEGGDEAAFARLFGDMLELVRRDGERLAEDELVESDVILPPADTSFAEAADGFTGEGLIPE</sequence>